<dbReference type="Pfam" id="PF00831">
    <property type="entry name" value="Ribosomal_L29"/>
    <property type="match status" value="1"/>
</dbReference>
<sequence length="71" mass="8388">MKRKKFLDSIKHKSNQELLKTIKETTEKLKNLRFDLYSGKVKNVKAINNSKKEIARMLTVINKKAKEEIKK</sequence>
<dbReference type="Proteomes" id="UP000229893">
    <property type="component" value="Unassembled WGS sequence"/>
</dbReference>
<dbReference type="InterPro" id="IPR036049">
    <property type="entry name" value="Ribosomal_uL29_sf"/>
</dbReference>
<evidence type="ECO:0000256" key="5">
    <source>
        <dbReference type="HAMAP-Rule" id="MF_00374"/>
    </source>
</evidence>
<proteinExistence type="inferred from homology"/>
<keyword evidence="3 5" id="KW-0687">Ribonucleoprotein</keyword>
<evidence type="ECO:0000256" key="2">
    <source>
        <dbReference type="ARBA" id="ARBA00022980"/>
    </source>
</evidence>
<reference evidence="6 7" key="1">
    <citation type="submission" date="2017-09" db="EMBL/GenBank/DDBJ databases">
        <title>Depth-based differentiation of microbial function through sediment-hosted aquifers and enrichment of novel symbionts in the deep terrestrial subsurface.</title>
        <authorList>
            <person name="Probst A.J."/>
            <person name="Ladd B."/>
            <person name="Jarett J.K."/>
            <person name="Geller-Mcgrath D.E."/>
            <person name="Sieber C.M."/>
            <person name="Emerson J.B."/>
            <person name="Anantharaman K."/>
            <person name="Thomas B.C."/>
            <person name="Malmstrom R."/>
            <person name="Stieglmeier M."/>
            <person name="Klingl A."/>
            <person name="Woyke T."/>
            <person name="Ryan C.M."/>
            <person name="Banfield J.F."/>
        </authorList>
    </citation>
    <scope>NUCLEOTIDE SEQUENCE [LARGE SCALE GENOMIC DNA]</scope>
    <source>
        <strain evidence="6">CG11_big_fil_rev_8_21_14_0_20_35_14</strain>
    </source>
</reference>
<dbReference type="GO" id="GO:1990904">
    <property type="term" value="C:ribonucleoprotein complex"/>
    <property type="evidence" value="ECO:0007669"/>
    <property type="project" value="UniProtKB-KW"/>
</dbReference>
<dbReference type="SUPFAM" id="SSF46561">
    <property type="entry name" value="Ribosomal protein L29 (L29p)"/>
    <property type="match status" value="1"/>
</dbReference>
<dbReference type="AlphaFoldDB" id="A0A2H0N856"/>
<dbReference type="NCBIfam" id="TIGR00012">
    <property type="entry name" value="L29"/>
    <property type="match status" value="1"/>
</dbReference>
<accession>A0A2H0N856</accession>
<evidence type="ECO:0000313" key="7">
    <source>
        <dbReference type="Proteomes" id="UP000229893"/>
    </source>
</evidence>
<evidence type="ECO:0000256" key="3">
    <source>
        <dbReference type="ARBA" id="ARBA00023274"/>
    </source>
</evidence>
<evidence type="ECO:0000256" key="4">
    <source>
        <dbReference type="ARBA" id="ARBA00035204"/>
    </source>
</evidence>
<organism evidence="6 7">
    <name type="scientific">Candidatus Liptonbacteria bacterium CG11_big_fil_rev_8_21_14_0_20_35_14</name>
    <dbReference type="NCBI Taxonomy" id="1974634"/>
    <lineage>
        <taxon>Bacteria</taxon>
        <taxon>Candidatus Liptoniibacteriota</taxon>
    </lineage>
</organism>
<evidence type="ECO:0000256" key="1">
    <source>
        <dbReference type="ARBA" id="ARBA00009254"/>
    </source>
</evidence>
<dbReference type="GO" id="GO:0006412">
    <property type="term" value="P:translation"/>
    <property type="evidence" value="ECO:0007669"/>
    <property type="project" value="UniProtKB-UniRule"/>
</dbReference>
<dbReference type="HAMAP" id="MF_00374">
    <property type="entry name" value="Ribosomal_uL29"/>
    <property type="match status" value="1"/>
</dbReference>
<dbReference type="Gene3D" id="1.10.287.310">
    <property type="match status" value="1"/>
</dbReference>
<dbReference type="GO" id="GO:0003735">
    <property type="term" value="F:structural constituent of ribosome"/>
    <property type="evidence" value="ECO:0007669"/>
    <property type="project" value="InterPro"/>
</dbReference>
<evidence type="ECO:0000313" key="6">
    <source>
        <dbReference type="EMBL" id="PIR05080.1"/>
    </source>
</evidence>
<dbReference type="InterPro" id="IPR001854">
    <property type="entry name" value="Ribosomal_uL29"/>
</dbReference>
<keyword evidence="2 5" id="KW-0689">Ribosomal protein</keyword>
<dbReference type="GO" id="GO:0005840">
    <property type="term" value="C:ribosome"/>
    <property type="evidence" value="ECO:0007669"/>
    <property type="project" value="UniProtKB-KW"/>
</dbReference>
<comment type="caution">
    <text evidence="6">The sequence shown here is derived from an EMBL/GenBank/DDBJ whole genome shotgun (WGS) entry which is preliminary data.</text>
</comment>
<protein>
    <recommendedName>
        <fullName evidence="4 5">Large ribosomal subunit protein uL29</fullName>
    </recommendedName>
</protein>
<dbReference type="EMBL" id="PCWO01000015">
    <property type="protein sequence ID" value="PIR05080.1"/>
    <property type="molecule type" value="Genomic_DNA"/>
</dbReference>
<gene>
    <name evidence="5 6" type="primary">rpmC</name>
    <name evidence="6" type="ORF">COV57_00970</name>
</gene>
<comment type="similarity">
    <text evidence="1 5">Belongs to the universal ribosomal protein uL29 family.</text>
</comment>
<name>A0A2H0N856_9BACT</name>